<dbReference type="Proteomes" id="UP000886188">
    <property type="component" value="Unassembled WGS sequence"/>
</dbReference>
<name>A0A7V1CVG1_9GAMM</name>
<feature type="chain" id="PRO_5030885654" description="Outer membrane protein beta-barrel domain-containing protein" evidence="1">
    <location>
        <begin position="20"/>
        <end position="195"/>
    </location>
</feature>
<dbReference type="InterPro" id="IPR011250">
    <property type="entry name" value="OMP/PagP_B-barrel"/>
</dbReference>
<proteinExistence type="predicted"/>
<evidence type="ECO:0000313" key="2">
    <source>
        <dbReference type="EMBL" id="HEA14974.1"/>
    </source>
</evidence>
<accession>A0A7V1CVG1</accession>
<sequence length="195" mass="21737">MKKAFTLLCLLLISHGAAAGYSLSVYTGKSFNQSLQTEEGLAIELEDSNHLAFSIDRTIDSARYGFYFSNTKSDFQSSPGLDVEMQYFLFQSAVEVPLGNRINGYVGAQIGANHVKPNFASSDTFFASGLYGGFEYLFNDQARVLFETRWLATIVNNASNVSCTLPTDEDNQCLWHFDGDVLNQFQTSLGFTYRF</sequence>
<evidence type="ECO:0000256" key="1">
    <source>
        <dbReference type="SAM" id="SignalP"/>
    </source>
</evidence>
<organism evidence="2">
    <name type="scientific">Pseudoalteromonas prydzensis</name>
    <dbReference type="NCBI Taxonomy" id="182141"/>
    <lineage>
        <taxon>Bacteria</taxon>
        <taxon>Pseudomonadati</taxon>
        <taxon>Pseudomonadota</taxon>
        <taxon>Gammaproteobacteria</taxon>
        <taxon>Alteromonadales</taxon>
        <taxon>Pseudoalteromonadaceae</taxon>
        <taxon>Pseudoalteromonas</taxon>
    </lineage>
</organism>
<dbReference type="AlphaFoldDB" id="A0A7V1CVG1"/>
<evidence type="ECO:0008006" key="3">
    <source>
        <dbReference type="Google" id="ProtNLM"/>
    </source>
</evidence>
<feature type="signal peptide" evidence="1">
    <location>
        <begin position="1"/>
        <end position="19"/>
    </location>
</feature>
<gene>
    <name evidence="2" type="ORF">ENH88_00680</name>
</gene>
<dbReference type="Gene3D" id="2.40.160.20">
    <property type="match status" value="1"/>
</dbReference>
<comment type="caution">
    <text evidence="2">The sequence shown here is derived from an EMBL/GenBank/DDBJ whole genome shotgun (WGS) entry which is preliminary data.</text>
</comment>
<dbReference type="SUPFAM" id="SSF56925">
    <property type="entry name" value="OMPA-like"/>
    <property type="match status" value="1"/>
</dbReference>
<keyword evidence="1" id="KW-0732">Signal</keyword>
<dbReference type="RefSeq" id="WP_304178413.1">
    <property type="nucleotide sequence ID" value="NZ_CAXYBX010000001.1"/>
</dbReference>
<protein>
    <recommendedName>
        <fullName evidence="3">Outer membrane protein beta-barrel domain-containing protein</fullName>
    </recommendedName>
</protein>
<dbReference type="EMBL" id="DRGM01000010">
    <property type="protein sequence ID" value="HEA14974.1"/>
    <property type="molecule type" value="Genomic_DNA"/>
</dbReference>
<reference evidence="2" key="1">
    <citation type="journal article" date="2020" name="mSystems">
        <title>Genome- and Community-Level Interaction Insights into Carbon Utilization and Element Cycling Functions of Hydrothermarchaeota in Hydrothermal Sediment.</title>
        <authorList>
            <person name="Zhou Z."/>
            <person name="Liu Y."/>
            <person name="Xu W."/>
            <person name="Pan J."/>
            <person name="Luo Z.H."/>
            <person name="Li M."/>
        </authorList>
    </citation>
    <scope>NUCLEOTIDE SEQUENCE [LARGE SCALE GENOMIC DNA]</scope>
    <source>
        <strain evidence="2">HyVt-346</strain>
    </source>
</reference>